<feature type="transmembrane region" description="Helical" evidence="2">
    <location>
        <begin position="101"/>
        <end position="124"/>
    </location>
</feature>
<proteinExistence type="predicted"/>
<sequence length="252" mass="26483">MPDDDVEELAALRRRAYGPNADIDGDAVAQARLAELELALAVARSRETPAHTTTVSQSRGEGSDEPETPDASAAVSADQPEPATPAEPNPRARESSRGRRLPWILAAIAGIAALIATLAAIVSIEASPTPVVSLPIASPPASVREPDLGLGMLGFFGARRATLRYHGAVGSLDVWTVQGRDSAQCVVLSLRGEIWDQDCAPRPLPAVLDVTADYGALHSESPGIDMPSGSFVRFAWQGGAVDLYVVRGTARF</sequence>
<reference evidence="3 4" key="1">
    <citation type="submission" date="2024-09" db="EMBL/GenBank/DDBJ databases">
        <authorList>
            <person name="Pan X."/>
        </authorList>
    </citation>
    <scope>NUCLEOTIDE SEQUENCE [LARGE SCALE GENOMIC DNA]</scope>
    <source>
        <strain evidence="3 4">B2969</strain>
    </source>
</reference>
<feature type="region of interest" description="Disordered" evidence="1">
    <location>
        <begin position="42"/>
        <end position="96"/>
    </location>
</feature>
<dbReference type="Proteomes" id="UP001610861">
    <property type="component" value="Unassembled WGS sequence"/>
</dbReference>
<evidence type="ECO:0000256" key="1">
    <source>
        <dbReference type="SAM" id="MobiDB-lite"/>
    </source>
</evidence>
<feature type="compositionally biased region" description="Polar residues" evidence="1">
    <location>
        <begin position="50"/>
        <end position="60"/>
    </location>
</feature>
<keyword evidence="2" id="KW-0812">Transmembrane</keyword>
<evidence type="ECO:0000313" key="3">
    <source>
        <dbReference type="EMBL" id="MFH8250144.1"/>
    </source>
</evidence>
<keyword evidence="4" id="KW-1185">Reference proteome</keyword>
<evidence type="ECO:0000256" key="2">
    <source>
        <dbReference type="SAM" id="Phobius"/>
    </source>
</evidence>
<name>A0ABW7Q5L1_9MICO</name>
<dbReference type="EMBL" id="JBIQWL010000002">
    <property type="protein sequence ID" value="MFH8250144.1"/>
    <property type="molecule type" value="Genomic_DNA"/>
</dbReference>
<protein>
    <submittedName>
        <fullName evidence="3">Uncharacterized protein</fullName>
    </submittedName>
</protein>
<accession>A0ABW7Q5L1</accession>
<comment type="caution">
    <text evidence="3">The sequence shown here is derived from an EMBL/GenBank/DDBJ whole genome shotgun (WGS) entry which is preliminary data.</text>
</comment>
<keyword evidence="2" id="KW-0472">Membrane</keyword>
<organism evidence="3 4">
    <name type="scientific">Microbacterium alkaliflavum</name>
    <dbReference type="NCBI Taxonomy" id="3248839"/>
    <lineage>
        <taxon>Bacteria</taxon>
        <taxon>Bacillati</taxon>
        <taxon>Actinomycetota</taxon>
        <taxon>Actinomycetes</taxon>
        <taxon>Micrococcales</taxon>
        <taxon>Microbacteriaceae</taxon>
        <taxon>Microbacterium</taxon>
    </lineage>
</organism>
<gene>
    <name evidence="3" type="ORF">ACH3VR_07250</name>
</gene>
<keyword evidence="2" id="KW-1133">Transmembrane helix</keyword>
<evidence type="ECO:0000313" key="4">
    <source>
        <dbReference type="Proteomes" id="UP001610861"/>
    </source>
</evidence>
<dbReference type="RefSeq" id="WP_396640080.1">
    <property type="nucleotide sequence ID" value="NZ_JBIQWL010000002.1"/>
</dbReference>